<dbReference type="GO" id="GO:0005506">
    <property type="term" value="F:iron ion binding"/>
    <property type="evidence" value="ECO:0007669"/>
    <property type="project" value="InterPro"/>
</dbReference>
<evidence type="ECO:0000313" key="3">
    <source>
        <dbReference type="Proteomes" id="UP001199106"/>
    </source>
</evidence>
<evidence type="ECO:0000313" key="2">
    <source>
        <dbReference type="EMBL" id="KAG9186800.1"/>
    </source>
</evidence>
<organism evidence="2 3">
    <name type="scientific">Alternaria panax</name>
    <dbReference type="NCBI Taxonomy" id="48097"/>
    <lineage>
        <taxon>Eukaryota</taxon>
        <taxon>Fungi</taxon>
        <taxon>Dikarya</taxon>
        <taxon>Ascomycota</taxon>
        <taxon>Pezizomycotina</taxon>
        <taxon>Dothideomycetes</taxon>
        <taxon>Pleosporomycetidae</taxon>
        <taxon>Pleosporales</taxon>
        <taxon>Pleosporineae</taxon>
        <taxon>Pleosporaceae</taxon>
        <taxon>Alternaria</taxon>
        <taxon>Alternaria sect. Panax</taxon>
    </lineage>
</organism>
<name>A0AAD4FCE0_9PLEO</name>
<gene>
    <name evidence="2" type="ORF">G6011_09908</name>
</gene>
<dbReference type="GO" id="GO:0016705">
    <property type="term" value="F:oxidoreductase activity, acting on paired donors, with incorporation or reduction of molecular oxygen"/>
    <property type="evidence" value="ECO:0007669"/>
    <property type="project" value="InterPro"/>
</dbReference>
<protein>
    <recommendedName>
        <fullName evidence="4">Cytochrome P450</fullName>
    </recommendedName>
</protein>
<comment type="caution">
    <text evidence="2">The sequence shown here is derived from an EMBL/GenBank/DDBJ whole genome shotgun (WGS) entry which is preliminary data.</text>
</comment>
<feature type="compositionally biased region" description="Basic and acidic residues" evidence="1">
    <location>
        <begin position="231"/>
        <end position="246"/>
    </location>
</feature>
<keyword evidence="3" id="KW-1185">Reference proteome</keyword>
<accession>A0AAD4FCE0</accession>
<dbReference type="Proteomes" id="UP001199106">
    <property type="component" value="Unassembled WGS sequence"/>
</dbReference>
<dbReference type="GO" id="GO:0020037">
    <property type="term" value="F:heme binding"/>
    <property type="evidence" value="ECO:0007669"/>
    <property type="project" value="InterPro"/>
</dbReference>
<feature type="region of interest" description="Disordered" evidence="1">
    <location>
        <begin position="231"/>
        <end position="253"/>
    </location>
</feature>
<sequence length="253" mass="29051">MTLSAMVVENYVQYGKNGPKIRIIPYELHVSDHTFVDTIYTRSAPRDKYSFMTAQFGERLSTFSTDSHHHHRMRRAAINPFFSKQRVMGLQGMIWTQVERLCTRFEEFAASSKPIPTGEAFSCLTADIIIKCSLGVEQKALDNPDFAPYFTQALKTFTALSVVTRHMPSLHIIIDAMPQKSVAKINPKFAAMLDFRRLNDQRVQEVFARNEKAKQQLGDLHNKTTDRHTVFDDLRNSDMPPDEKTLHQLSQEN</sequence>
<proteinExistence type="predicted"/>
<dbReference type="SUPFAM" id="SSF48264">
    <property type="entry name" value="Cytochrome P450"/>
    <property type="match status" value="1"/>
</dbReference>
<dbReference type="InterPro" id="IPR036396">
    <property type="entry name" value="Cyt_P450_sf"/>
</dbReference>
<dbReference type="AlphaFoldDB" id="A0AAD4FCE0"/>
<dbReference type="Pfam" id="PF00067">
    <property type="entry name" value="p450"/>
    <property type="match status" value="1"/>
</dbReference>
<dbReference type="GO" id="GO:0004497">
    <property type="term" value="F:monooxygenase activity"/>
    <property type="evidence" value="ECO:0007669"/>
    <property type="project" value="InterPro"/>
</dbReference>
<dbReference type="InterPro" id="IPR001128">
    <property type="entry name" value="Cyt_P450"/>
</dbReference>
<reference evidence="2" key="1">
    <citation type="submission" date="2021-07" db="EMBL/GenBank/DDBJ databases">
        <title>Genome Resource of American Ginseng Black Spot Pathogen Alternaria panax.</title>
        <authorList>
            <person name="Qiu C."/>
            <person name="Wang W."/>
            <person name="Liu Z."/>
        </authorList>
    </citation>
    <scope>NUCLEOTIDE SEQUENCE</scope>
    <source>
        <strain evidence="2">BNCC115425</strain>
    </source>
</reference>
<evidence type="ECO:0008006" key="4">
    <source>
        <dbReference type="Google" id="ProtNLM"/>
    </source>
</evidence>
<dbReference type="Gene3D" id="1.10.630.10">
    <property type="entry name" value="Cytochrome P450"/>
    <property type="match status" value="1"/>
</dbReference>
<evidence type="ECO:0000256" key="1">
    <source>
        <dbReference type="SAM" id="MobiDB-lite"/>
    </source>
</evidence>
<dbReference type="EMBL" id="JAANER010000008">
    <property type="protein sequence ID" value="KAG9186800.1"/>
    <property type="molecule type" value="Genomic_DNA"/>
</dbReference>